<dbReference type="InterPro" id="IPR036513">
    <property type="entry name" value="STAS_dom_sf"/>
</dbReference>
<feature type="transmembrane region" description="Helical" evidence="5">
    <location>
        <begin position="401"/>
        <end position="424"/>
    </location>
</feature>
<dbReference type="WBParaSite" id="ACRNAN_scaffold3293.g8100.t1">
    <property type="protein sequence ID" value="ACRNAN_scaffold3293.g8100.t1"/>
    <property type="gene ID" value="ACRNAN_scaffold3293.g8100"/>
</dbReference>
<feature type="transmembrane region" description="Helical" evidence="5">
    <location>
        <begin position="459"/>
        <end position="478"/>
    </location>
</feature>
<evidence type="ECO:0000259" key="6">
    <source>
        <dbReference type="PROSITE" id="PS50801"/>
    </source>
</evidence>
<keyword evidence="7" id="KW-1185">Reference proteome</keyword>
<protein>
    <submittedName>
        <fullName evidence="8">STAS domain-containing protein</fullName>
    </submittedName>
</protein>
<proteinExistence type="predicted"/>
<dbReference type="Proteomes" id="UP000887540">
    <property type="component" value="Unplaced"/>
</dbReference>
<dbReference type="InterPro" id="IPR002645">
    <property type="entry name" value="STAS_dom"/>
</dbReference>
<dbReference type="InterPro" id="IPR011547">
    <property type="entry name" value="SLC26A/SulP_dom"/>
</dbReference>
<feature type="transmembrane region" description="Helical" evidence="5">
    <location>
        <begin position="234"/>
        <end position="256"/>
    </location>
</feature>
<dbReference type="Pfam" id="PF00916">
    <property type="entry name" value="Sulfate_transp"/>
    <property type="match status" value="1"/>
</dbReference>
<dbReference type="SUPFAM" id="SSF52091">
    <property type="entry name" value="SpoIIaa-like"/>
    <property type="match status" value="1"/>
</dbReference>
<comment type="subcellular location">
    <subcellularLocation>
        <location evidence="1">Membrane</location>
        <topology evidence="1">Multi-pass membrane protein</topology>
    </subcellularLocation>
</comment>
<organism evidence="7 8">
    <name type="scientific">Acrobeloides nanus</name>
    <dbReference type="NCBI Taxonomy" id="290746"/>
    <lineage>
        <taxon>Eukaryota</taxon>
        <taxon>Metazoa</taxon>
        <taxon>Ecdysozoa</taxon>
        <taxon>Nematoda</taxon>
        <taxon>Chromadorea</taxon>
        <taxon>Rhabditida</taxon>
        <taxon>Tylenchina</taxon>
        <taxon>Cephalobomorpha</taxon>
        <taxon>Cephaloboidea</taxon>
        <taxon>Cephalobidae</taxon>
        <taxon>Acrobeloides</taxon>
    </lineage>
</organism>
<dbReference type="GO" id="GO:0055085">
    <property type="term" value="P:transmembrane transport"/>
    <property type="evidence" value="ECO:0007669"/>
    <property type="project" value="InterPro"/>
</dbReference>
<dbReference type="Gene3D" id="3.30.750.24">
    <property type="entry name" value="STAS domain"/>
    <property type="match status" value="1"/>
</dbReference>
<feature type="domain" description="STAS" evidence="6">
    <location>
        <begin position="551"/>
        <end position="710"/>
    </location>
</feature>
<evidence type="ECO:0000256" key="4">
    <source>
        <dbReference type="ARBA" id="ARBA00023136"/>
    </source>
</evidence>
<accession>A0A914DNR1</accession>
<dbReference type="AlphaFoldDB" id="A0A914DNR1"/>
<feature type="transmembrane region" description="Helical" evidence="5">
    <location>
        <begin position="354"/>
        <end position="371"/>
    </location>
</feature>
<keyword evidence="4 5" id="KW-0472">Membrane</keyword>
<name>A0A914DNR1_9BILA</name>
<keyword evidence="3 5" id="KW-1133">Transmembrane helix</keyword>
<feature type="transmembrane region" description="Helical" evidence="5">
    <location>
        <begin position="313"/>
        <end position="333"/>
    </location>
</feature>
<evidence type="ECO:0000313" key="7">
    <source>
        <dbReference type="Proteomes" id="UP000887540"/>
    </source>
</evidence>
<evidence type="ECO:0000256" key="3">
    <source>
        <dbReference type="ARBA" id="ARBA00022989"/>
    </source>
</evidence>
<keyword evidence="2 5" id="KW-0812">Transmembrane</keyword>
<reference evidence="8" key="1">
    <citation type="submission" date="2022-11" db="UniProtKB">
        <authorList>
            <consortium name="WormBaseParasite"/>
        </authorList>
    </citation>
    <scope>IDENTIFICATION</scope>
</reference>
<dbReference type="PANTHER" id="PTHR11814">
    <property type="entry name" value="SULFATE TRANSPORTER"/>
    <property type="match status" value="1"/>
</dbReference>
<feature type="transmembrane region" description="Helical" evidence="5">
    <location>
        <begin position="160"/>
        <end position="178"/>
    </location>
</feature>
<evidence type="ECO:0000256" key="5">
    <source>
        <dbReference type="SAM" id="Phobius"/>
    </source>
</evidence>
<dbReference type="Pfam" id="PF01740">
    <property type="entry name" value="STAS"/>
    <property type="match status" value="1"/>
</dbReference>
<sequence length="742" mass="83373">MKNGSDFRKTNSDDDNPRRLLLSNAIPSNEFSNPLSFSRISQDAEDGPELLQGIYPYNASRAPMNQDEFDIRFNYNKPIYKGNAYARHFKNFFRRYYSPVLSCDAFINTIFGFIPILNWLPNYSFKENLLSDIVGGLTVGIMHVPQGIAYAILAKVDPVVGLYTSFFAPLFYMIFGTSRHNSIGSFAVVSLMCGLTVERVMSAHSIEQNLLSLSLTDSTLQASDGVVESSWTPIAIASTLSFCVGLIQLLMGLLRLEIVTTYFSDQVIGGFTTGASLHVAVAQLPALFGIVRLPSRSGPANLFFKLYDIARNITHLHVTTVIISFFSLLFLWIGKDYMNPFIKKRANLPTQIPFELILVILTTLLSFIFHFKSRFGVKIVDNLPTGIPMPQVPSWELIPEVLPSAIGIAVVVLAVHISLAKMFAKKMNYKVDAGQELYALGLTSSLSSFFPVYPVSCSLGRTMCVLSAIILFALKGMFRKVVDLKTLWPLSKIDFSIWLVSFVSTIGWDVTEGLCFSLAYALLTTVFRTQWPRWHYLSNLSGTNDYRDSERYMDAVSYPGLCIFRFDSPLLFTNVERFKSNIHKSYDKWLTYNLQLSITQSSNLTPEKDIESLCDAFTVMKNNEKTITEKSGCGILYQHFVIDCSGFTFVDYMGVNALKEIFNEMNSRRVIVYFAAAKAPVRDLFEASGFYKYVPKHNFYPTIRDAVAIARKRRDASASGVLGEPNFQHDSLETALQSQPLN</sequence>
<feature type="transmembrane region" description="Helical" evidence="5">
    <location>
        <begin position="268"/>
        <end position="293"/>
    </location>
</feature>
<feature type="transmembrane region" description="Helical" evidence="5">
    <location>
        <begin position="133"/>
        <end position="153"/>
    </location>
</feature>
<dbReference type="PROSITE" id="PS50801">
    <property type="entry name" value="STAS"/>
    <property type="match status" value="1"/>
</dbReference>
<evidence type="ECO:0000313" key="8">
    <source>
        <dbReference type="WBParaSite" id="ACRNAN_scaffold3293.g8100.t1"/>
    </source>
</evidence>
<feature type="transmembrane region" description="Helical" evidence="5">
    <location>
        <begin position="96"/>
        <end position="121"/>
    </location>
</feature>
<evidence type="ECO:0000256" key="1">
    <source>
        <dbReference type="ARBA" id="ARBA00004141"/>
    </source>
</evidence>
<dbReference type="InterPro" id="IPR001902">
    <property type="entry name" value="SLC26A/SulP_fam"/>
</dbReference>
<evidence type="ECO:0000256" key="2">
    <source>
        <dbReference type="ARBA" id="ARBA00022692"/>
    </source>
</evidence>
<dbReference type="CDD" id="cd07042">
    <property type="entry name" value="STAS_SulP_like_sulfate_transporter"/>
    <property type="match status" value="1"/>
</dbReference>
<dbReference type="GO" id="GO:0016020">
    <property type="term" value="C:membrane"/>
    <property type="evidence" value="ECO:0007669"/>
    <property type="project" value="UniProtKB-SubCell"/>
</dbReference>